<feature type="non-terminal residue" evidence="1">
    <location>
        <position position="1"/>
    </location>
</feature>
<dbReference type="EMBL" id="HACG01019661">
    <property type="protein sequence ID" value="CEK66526.1"/>
    <property type="molecule type" value="Transcribed_RNA"/>
</dbReference>
<dbReference type="AlphaFoldDB" id="A0A0B6ZFC1"/>
<proteinExistence type="predicted"/>
<reference evidence="1" key="1">
    <citation type="submission" date="2014-12" db="EMBL/GenBank/DDBJ databases">
        <title>Insight into the proteome of Arion vulgaris.</title>
        <authorList>
            <person name="Aradska J."/>
            <person name="Bulat T."/>
            <person name="Smidak R."/>
            <person name="Sarate P."/>
            <person name="Gangsoo J."/>
            <person name="Sialana F."/>
            <person name="Bilban M."/>
            <person name="Lubec G."/>
        </authorList>
    </citation>
    <scope>NUCLEOTIDE SEQUENCE</scope>
    <source>
        <tissue evidence="1">Skin</tissue>
    </source>
</reference>
<sequence>YLLNLKDPTVVLVVLHTLKAAGVITHRSGYVFFLFKSISRTQQSSLLSFIKGDQCEYPPVRLPIPIIQITGNITCPSCSSFDVV</sequence>
<organism evidence="1">
    <name type="scientific">Arion vulgaris</name>
    <dbReference type="NCBI Taxonomy" id="1028688"/>
    <lineage>
        <taxon>Eukaryota</taxon>
        <taxon>Metazoa</taxon>
        <taxon>Spiralia</taxon>
        <taxon>Lophotrochozoa</taxon>
        <taxon>Mollusca</taxon>
        <taxon>Gastropoda</taxon>
        <taxon>Heterobranchia</taxon>
        <taxon>Euthyneura</taxon>
        <taxon>Panpulmonata</taxon>
        <taxon>Eupulmonata</taxon>
        <taxon>Stylommatophora</taxon>
        <taxon>Helicina</taxon>
        <taxon>Arionoidea</taxon>
        <taxon>Arionidae</taxon>
        <taxon>Arion</taxon>
    </lineage>
</organism>
<gene>
    <name evidence="1" type="primary">ORF59194</name>
</gene>
<protein>
    <submittedName>
        <fullName evidence="1">Uncharacterized protein</fullName>
    </submittedName>
</protein>
<name>A0A0B6ZFC1_9EUPU</name>
<evidence type="ECO:0000313" key="1">
    <source>
        <dbReference type="EMBL" id="CEK66526.1"/>
    </source>
</evidence>
<accession>A0A0B6ZFC1</accession>